<feature type="compositionally biased region" description="Low complexity" evidence="3">
    <location>
        <begin position="107"/>
        <end position="116"/>
    </location>
</feature>
<dbReference type="SMART" id="SM00112">
    <property type="entry name" value="CA"/>
    <property type="match status" value="3"/>
</dbReference>
<dbReference type="AlphaFoldDB" id="A0A5M6HSU7"/>
<dbReference type="PANTHER" id="PTHR24026:SF126">
    <property type="entry name" value="PROTOCADHERIN FAT 4"/>
    <property type="match status" value="1"/>
</dbReference>
<feature type="compositionally biased region" description="Low complexity" evidence="3">
    <location>
        <begin position="163"/>
        <end position="187"/>
    </location>
</feature>
<evidence type="ECO:0000259" key="4">
    <source>
        <dbReference type="PROSITE" id="PS50268"/>
    </source>
</evidence>
<feature type="compositionally biased region" description="Gly residues" evidence="3">
    <location>
        <begin position="117"/>
        <end position="127"/>
    </location>
</feature>
<keyword evidence="2" id="KW-0472">Membrane</keyword>
<dbReference type="GO" id="GO:0005509">
    <property type="term" value="F:calcium ion binding"/>
    <property type="evidence" value="ECO:0007669"/>
    <property type="project" value="InterPro"/>
</dbReference>
<comment type="caution">
    <text evidence="5">The sequence shown here is derived from an EMBL/GenBank/DDBJ whole genome shotgun (WGS) entry which is preliminary data.</text>
</comment>
<feature type="domain" description="Cadherin" evidence="4">
    <location>
        <begin position="317"/>
        <end position="409"/>
    </location>
</feature>
<evidence type="ECO:0000256" key="3">
    <source>
        <dbReference type="SAM" id="MobiDB-lite"/>
    </source>
</evidence>
<feature type="region of interest" description="Disordered" evidence="3">
    <location>
        <begin position="106"/>
        <end position="206"/>
    </location>
</feature>
<feature type="compositionally biased region" description="Polar residues" evidence="3">
    <location>
        <begin position="138"/>
        <end position="149"/>
    </location>
</feature>
<feature type="non-terminal residue" evidence="5">
    <location>
        <position position="510"/>
    </location>
</feature>
<feature type="compositionally biased region" description="Low complexity" evidence="3">
    <location>
        <begin position="128"/>
        <end position="137"/>
    </location>
</feature>
<keyword evidence="6" id="KW-1185">Reference proteome</keyword>
<dbReference type="GO" id="GO:0005886">
    <property type="term" value="C:plasma membrane"/>
    <property type="evidence" value="ECO:0007669"/>
    <property type="project" value="UniProtKB-SubCell"/>
</dbReference>
<dbReference type="PRINTS" id="PR00205">
    <property type="entry name" value="CADHERIN"/>
</dbReference>
<keyword evidence="2" id="KW-1133">Transmembrane helix</keyword>
<accession>A0A5M6HSU7</accession>
<dbReference type="OrthoDB" id="8014963at2"/>
<dbReference type="PROSITE" id="PS50268">
    <property type="entry name" value="CADHERIN_2"/>
    <property type="match status" value="3"/>
</dbReference>
<reference evidence="5 6" key="1">
    <citation type="submission" date="2019-09" db="EMBL/GenBank/DDBJ databases">
        <title>Draft Whole-Genome sequence of Blastochloris sulfoviridis DSM 729.</title>
        <authorList>
            <person name="Meyer T.E."/>
            <person name="Kyndt J.A."/>
        </authorList>
    </citation>
    <scope>NUCLEOTIDE SEQUENCE [LARGE SCALE GENOMIC DNA]</scope>
    <source>
        <strain evidence="5 6">DSM 729</strain>
    </source>
</reference>
<sequence>MAGLTTSGAPLNDADLQLLSSRQAIGQDAQGAPFGADKRIAAAEHGPAAQPGATGGDQLTNPNLHYGTQWDDGRGGGQADAHVMPHPAAAPEAATPMVDSPSIQPLASAAAAELAGEGTGGWGGDAGGAPAARPGEPTMSTGPLGSSTLEPGVEPGLVSPGEITAAGPTPQGAAAAPAGSPASLIAPQESGLAPGSNSSAPVITSGDGAQASVSLAENTADVATITASDGDAGARLTYAIAGGADAALFSINPETGHLVFKSAPDFERPADVDGDNIYHVTVQVSDGIHTDTQALAVSVTNLQDEAPTGAAMSGGVIGENSAAGTVVGTVTGTDPDAGAVLSYSIVGGDGDTYQIDAATGVVSLKAGARLDFEADAADSITVRVTDQTGLTVDQTFDIKVADVNEAPTGATMSGGVIAENSAAGTVVGTVTGTDADAGDTLSYQIVGGDADTYEIDASTGVVSVKEGAKLDHETDAADSITVRVTDQTGLTVDQTFDIKVADVNEAPTGA</sequence>
<dbReference type="PANTHER" id="PTHR24026">
    <property type="entry name" value="FAT ATYPICAL CADHERIN-RELATED"/>
    <property type="match status" value="1"/>
</dbReference>
<feature type="domain" description="Cadherin" evidence="4">
    <location>
        <begin position="207"/>
        <end position="309"/>
    </location>
</feature>
<dbReference type="Proteomes" id="UP000323886">
    <property type="component" value="Unassembled WGS sequence"/>
</dbReference>
<dbReference type="CDD" id="cd11304">
    <property type="entry name" value="Cadherin_repeat"/>
    <property type="match status" value="3"/>
</dbReference>
<evidence type="ECO:0000256" key="2">
    <source>
        <dbReference type="ARBA" id="ARBA00022989"/>
    </source>
</evidence>
<dbReference type="InterPro" id="IPR015919">
    <property type="entry name" value="Cadherin-like_sf"/>
</dbReference>
<dbReference type="RefSeq" id="WP_150098229.1">
    <property type="nucleotide sequence ID" value="NZ_VWPL01000025.1"/>
</dbReference>
<gene>
    <name evidence="5" type="ORF">F1193_12950</name>
</gene>
<feature type="domain" description="Cadherin" evidence="4">
    <location>
        <begin position="417"/>
        <end position="509"/>
    </location>
</feature>
<name>A0A5M6HSU7_9HYPH</name>
<dbReference type="EMBL" id="VWPL01000025">
    <property type="protein sequence ID" value="KAA5599004.1"/>
    <property type="molecule type" value="Genomic_DNA"/>
</dbReference>
<evidence type="ECO:0000313" key="5">
    <source>
        <dbReference type="EMBL" id="KAA5599004.1"/>
    </source>
</evidence>
<feature type="region of interest" description="Disordered" evidence="3">
    <location>
        <begin position="45"/>
        <end position="66"/>
    </location>
</feature>
<protein>
    <submittedName>
        <fullName evidence="5">Cadherin repeat domain-containing protein</fullName>
    </submittedName>
</protein>
<keyword evidence="1" id="KW-0812">Transmembrane</keyword>
<dbReference type="InterPro" id="IPR002126">
    <property type="entry name" value="Cadherin-like_dom"/>
</dbReference>
<dbReference type="Gene3D" id="2.60.40.60">
    <property type="entry name" value="Cadherins"/>
    <property type="match status" value="3"/>
</dbReference>
<dbReference type="SUPFAM" id="SSF49313">
    <property type="entry name" value="Cadherin-like"/>
    <property type="match status" value="3"/>
</dbReference>
<proteinExistence type="predicted"/>
<evidence type="ECO:0000313" key="6">
    <source>
        <dbReference type="Proteomes" id="UP000323886"/>
    </source>
</evidence>
<dbReference type="GO" id="GO:0007156">
    <property type="term" value="P:homophilic cell adhesion via plasma membrane adhesion molecules"/>
    <property type="evidence" value="ECO:0007669"/>
    <property type="project" value="InterPro"/>
</dbReference>
<evidence type="ECO:0000256" key="1">
    <source>
        <dbReference type="ARBA" id="ARBA00022692"/>
    </source>
</evidence>
<organism evidence="5 6">
    <name type="scientific">Blastochloris sulfoviridis</name>
    <dbReference type="NCBI Taxonomy" id="50712"/>
    <lineage>
        <taxon>Bacteria</taxon>
        <taxon>Pseudomonadati</taxon>
        <taxon>Pseudomonadota</taxon>
        <taxon>Alphaproteobacteria</taxon>
        <taxon>Hyphomicrobiales</taxon>
        <taxon>Blastochloridaceae</taxon>
        <taxon>Blastochloris</taxon>
    </lineage>
</organism>
<dbReference type="Pfam" id="PF00028">
    <property type="entry name" value="Cadherin"/>
    <property type="match status" value="3"/>
</dbReference>